<dbReference type="Pfam" id="PF17201">
    <property type="entry name" value="Cache_3-Cache_2"/>
    <property type="match status" value="1"/>
</dbReference>
<dbReference type="Gene3D" id="3.30.450.20">
    <property type="entry name" value="PAS domain"/>
    <property type="match status" value="1"/>
</dbReference>
<evidence type="ECO:0000313" key="6">
    <source>
        <dbReference type="EMBL" id="MDK2123586.1"/>
    </source>
</evidence>
<dbReference type="SUPFAM" id="SSF103190">
    <property type="entry name" value="Sensory domain-like"/>
    <property type="match status" value="1"/>
</dbReference>
<dbReference type="Gene3D" id="1.10.287.950">
    <property type="entry name" value="Methyl-accepting chemotaxis protein"/>
    <property type="match status" value="1"/>
</dbReference>
<dbReference type="PROSITE" id="PS50111">
    <property type="entry name" value="CHEMOTAXIS_TRANSDUC_2"/>
    <property type="match status" value="1"/>
</dbReference>
<dbReference type="EMBL" id="JARRAF010000005">
    <property type="protein sequence ID" value="MDK2123586.1"/>
    <property type="molecule type" value="Genomic_DNA"/>
</dbReference>
<dbReference type="InterPro" id="IPR004089">
    <property type="entry name" value="MCPsignal_dom"/>
</dbReference>
<evidence type="ECO:0000259" key="5">
    <source>
        <dbReference type="PROSITE" id="PS50885"/>
    </source>
</evidence>
<dbReference type="SMART" id="SM00304">
    <property type="entry name" value="HAMP"/>
    <property type="match status" value="1"/>
</dbReference>
<dbReference type="CDD" id="cd06225">
    <property type="entry name" value="HAMP"/>
    <property type="match status" value="1"/>
</dbReference>
<reference evidence="6" key="1">
    <citation type="submission" date="2023-03" db="EMBL/GenBank/DDBJ databases">
        <title>Chitinimonas shenzhenensis gen. nov., sp. nov., a novel member of family Burkholderiaceae isolated from activated sludge collected in Shen Zhen, China.</title>
        <authorList>
            <person name="Wang X."/>
        </authorList>
    </citation>
    <scope>NUCLEOTIDE SEQUENCE</scope>
    <source>
        <strain evidence="6">DQS-5</strain>
    </source>
</reference>
<dbReference type="Pfam" id="PF00015">
    <property type="entry name" value="MCPsignal"/>
    <property type="match status" value="1"/>
</dbReference>
<dbReference type="PANTHER" id="PTHR32089:SF112">
    <property type="entry name" value="LYSOZYME-LIKE PROTEIN-RELATED"/>
    <property type="match status" value="1"/>
</dbReference>
<proteinExistence type="inferred from homology"/>
<evidence type="ECO:0000256" key="3">
    <source>
        <dbReference type="PROSITE-ProRule" id="PRU00284"/>
    </source>
</evidence>
<dbReference type="InterPro" id="IPR003660">
    <property type="entry name" value="HAMP_dom"/>
</dbReference>
<dbReference type="PROSITE" id="PS50885">
    <property type="entry name" value="HAMP"/>
    <property type="match status" value="1"/>
</dbReference>
<gene>
    <name evidence="6" type="ORF">PZA18_05940</name>
</gene>
<dbReference type="Proteomes" id="UP001172778">
    <property type="component" value="Unassembled WGS sequence"/>
</dbReference>
<protein>
    <submittedName>
        <fullName evidence="6">Methyl-accepting chemotaxis protein</fullName>
    </submittedName>
</protein>
<feature type="domain" description="HAMP" evidence="5">
    <location>
        <begin position="342"/>
        <end position="394"/>
    </location>
</feature>
<dbReference type="InterPro" id="IPR029151">
    <property type="entry name" value="Sensor-like_sf"/>
</dbReference>
<comment type="caution">
    <text evidence="6">The sequence shown here is derived from an EMBL/GenBank/DDBJ whole genome shotgun (WGS) entry which is preliminary data.</text>
</comment>
<feature type="domain" description="Methyl-accepting transducer" evidence="4">
    <location>
        <begin position="399"/>
        <end position="635"/>
    </location>
</feature>
<evidence type="ECO:0000259" key="4">
    <source>
        <dbReference type="PROSITE" id="PS50111"/>
    </source>
</evidence>
<dbReference type="SUPFAM" id="SSF58104">
    <property type="entry name" value="Methyl-accepting chemotaxis protein (MCP) signaling domain"/>
    <property type="match status" value="1"/>
</dbReference>
<dbReference type="RefSeq" id="WP_284099886.1">
    <property type="nucleotide sequence ID" value="NZ_JARRAF010000005.1"/>
</dbReference>
<comment type="similarity">
    <text evidence="2">Belongs to the methyl-accepting chemotaxis (MCP) protein family.</text>
</comment>
<keyword evidence="1 3" id="KW-0807">Transducer</keyword>
<evidence type="ECO:0000256" key="2">
    <source>
        <dbReference type="ARBA" id="ARBA00029447"/>
    </source>
</evidence>
<organism evidence="6 7">
    <name type="scientific">Parachitinimonas caeni</name>
    <dbReference type="NCBI Taxonomy" id="3031301"/>
    <lineage>
        <taxon>Bacteria</taxon>
        <taxon>Pseudomonadati</taxon>
        <taxon>Pseudomonadota</taxon>
        <taxon>Betaproteobacteria</taxon>
        <taxon>Neisseriales</taxon>
        <taxon>Chitinibacteraceae</taxon>
        <taxon>Parachitinimonas</taxon>
    </lineage>
</organism>
<dbReference type="Pfam" id="PF00672">
    <property type="entry name" value="HAMP"/>
    <property type="match status" value="1"/>
</dbReference>
<dbReference type="PANTHER" id="PTHR32089">
    <property type="entry name" value="METHYL-ACCEPTING CHEMOTAXIS PROTEIN MCPB"/>
    <property type="match status" value="1"/>
</dbReference>
<evidence type="ECO:0000256" key="1">
    <source>
        <dbReference type="ARBA" id="ARBA00023224"/>
    </source>
</evidence>
<dbReference type="SMART" id="SM00283">
    <property type="entry name" value="MA"/>
    <property type="match status" value="1"/>
</dbReference>
<accession>A0ABT7DU40</accession>
<name>A0ABT7DU40_9NEIS</name>
<dbReference type="CDD" id="cd12912">
    <property type="entry name" value="PDC2_MCP_like"/>
    <property type="match status" value="1"/>
</dbReference>
<evidence type="ECO:0000313" key="7">
    <source>
        <dbReference type="Proteomes" id="UP001172778"/>
    </source>
</evidence>
<keyword evidence="7" id="KW-1185">Reference proteome</keyword>
<sequence length="671" mass="70975">MRVYRKLSIGGKLIFGQALTLLVAMSLATLIASQLITNAFMHIANEEVSALNRLATDLTKAYNDSLSEQSARLLSVLKDKLGPITVDAGNVVKVGEHETPSLQANGEVQNLNFAKVDAFTQITGSTATIFVRKGEDFVRVATSVKKENGDRAVGTILAHDHPAYPLLLRGDSYIGKARLFGRDYMTGYEPVKDDAGKVVAARYIGLDFTEGLKALKSKLGALRIGQSGYVFAIDSSTKSAGTVVLHPGTEGEVIKDAKDADGFAYISEILSKPEGKLEYHDPKLGNTLAAWSSLPEWNWRIVVVGVKDEFLAGARHVQLVLIGGTVALLLLLSSLLWLTIRSTVSKPLSEAVYAARKLADGDFTYRPKPHSEDEAGALLMAISETSGRLATVLQGMVDSSLQVAEDATQLAQTSDQVATASRAQKDASATTAAAVQQVAVSISMVADHASDAAEASAQGLSGTRAGQEGLHAMSDAMAALNRDVQEIASSVRAFVDSTNQIATFTGQVKNLAEQTNLLALNAAIEAARAGEQGRGFAVVADEVRQLAEKSGTSAGQISAVTEQIASQSRSVAAVVTRGLNSLNESQHALKELSSILEEAAGAVTQSSSGVEQIFSSVREQSKANEEIAKNVERIAAMADENDLATREVATAAAHLSNLAKQLSGFTARFSF</sequence>
<dbReference type="InterPro" id="IPR033462">
    <property type="entry name" value="Cache_3-Cache_2"/>
</dbReference>